<dbReference type="InterPro" id="IPR051808">
    <property type="entry name" value="Type_IV_pilus_biogenesis"/>
</dbReference>
<sequence>MVSVRRILLILVMLMFSVLFSAELVGVLPKIENDRVIIEIQISSPVEDVSAEMNSSKTVFSIFMKGVQMKISRFMVPVGVGPVEGVRVVNVGNGVMVSASLLVPFSGSYRVEDKTIVMEFPRSKERIDVSFENMPFEDMVKYLAERLNLNVIVSDSVKSATTSLKLNDVTPEDALRDLLVTFGEVAYAYFPDGTMFIGKYEEVSGRFQRFWGIYRVENQTVADRIKSLISQEAMIDYLPSKSVLFVYGTSEEHDLVASLLSVSPPLQQKEVSFSVDSGRVEELLTALKSVYQFEYHLLKPVSRMILVGDSETISKVERYIKILETREQVSVEEQVQIPAKKFVFYAYDPESAASLITLLLGIDAQPFKDMNLVVCQVPIDEEQKLIDFIAENNLELGEMFYLDIKKGEEDFLREAAQFLGIPDSRLKFLNIDGENVKAAISVPKAAYEKVSPVLEKLLSLRRKNFIVKSVELKEEIQQEMIDAITRMYGVSMEKIGNFLFIEGARSSVENVEEQLKKLLSEHTQFLKIALKTENVEDLGRFMKEKYGVEFEYFSSLKVAMLSGKEEENVQKAAEELQIISSEERIIRFVKKTENVPIDKAKNVVLQLYSVSIEELGNELVVIGEREEVEKAADLLQKIFSSEVEISRDFVKLPSWIDEQEKLLEVVKNSAGITYEILDGVVYFEGTKENVEKAKELFSDIVEKLGEVRKEETVEFLEVNSSFPVDEFINLSGKLYPDVTCFSLDQLGLLVLKGSSEAVEDLSSMYRSFFERHQKIVKENVFDRLMLEVPSGFSFEEFKTFLEVLVPEVKQVVYLDKLNLLLVEVPVSQSERVKSLLDTFLKKEEAVSEKKAVKSVTIPSGVNPDELSSYLKKLLRNVEITVFPNMGQMIVEGPENEVEKAVELVEAEKEKIVLKERKDYVKVSDGKLTINAEDAPLYDLLEEIASELGISVMFVSIPSEKITMKADNVAWEKFIDLISQNYGYLFDNKNGVYVVSKPKQDLARRYIYDVPHNFDQIKALIEFYGGTVYVDSLNNFMVVTGISETIKRELDNIIEKLKKPTKQIEISAKIVDRSLIDRLSKETGLELTGENVNVGSSGAEISFSVTDYLDFEKIFGEILNNTLSLQFSDQKTNTLDDILASPRIVTTSGKEARILIGDRIPYVTDTNGDGTPEVQFLETGIELSITPFVRSDDTIELDLFVKASEPGNYINEVPGERTREAQTHLIVKNGSTITIGGLIREVTNVTESKLPFLGDLPVIGQFFRTKSENKEKRDLVIFLTVRVVEP</sequence>
<dbReference type="KEGG" id="tma:TM0088"/>
<evidence type="ECO:0000256" key="2">
    <source>
        <dbReference type="SAM" id="Coils"/>
    </source>
</evidence>
<dbReference type="EnsemblBacteria" id="AAD35182">
    <property type="protein sequence ID" value="AAD35182"/>
    <property type="gene ID" value="TM_0088"/>
</dbReference>
<evidence type="ECO:0000256" key="1">
    <source>
        <dbReference type="RuleBase" id="RU004003"/>
    </source>
</evidence>
<gene>
    <name evidence="4" type="ordered locus">TM_0088</name>
</gene>
<feature type="coiled-coil region" evidence="2">
    <location>
        <begin position="501"/>
        <end position="528"/>
    </location>
</feature>
<organism evidence="4 5">
    <name type="scientific">Thermotoga maritima (strain ATCC 43589 / DSM 3109 / JCM 10099 / NBRC 100826 / MSB8)</name>
    <dbReference type="NCBI Taxonomy" id="243274"/>
    <lineage>
        <taxon>Bacteria</taxon>
        <taxon>Thermotogati</taxon>
        <taxon>Thermotogota</taxon>
        <taxon>Thermotogae</taxon>
        <taxon>Thermotogales</taxon>
        <taxon>Thermotogaceae</taxon>
        <taxon>Thermotoga</taxon>
    </lineage>
</organism>
<dbReference type="InParanoid" id="Q9WXU3"/>
<reference evidence="4 5" key="1">
    <citation type="journal article" date="1999" name="Nature">
        <title>Evidence for lateral gene transfer between Archaea and Bacteria from genome sequence of Thermotoga maritima.</title>
        <authorList>
            <person name="Nelson K.E."/>
            <person name="Clayton R.A."/>
            <person name="Gill S.R."/>
            <person name="Gwinn M.L."/>
            <person name="Dodson R.J."/>
            <person name="Haft D.H."/>
            <person name="Hickey E.K."/>
            <person name="Peterson J.D."/>
            <person name="Nelson W.C."/>
            <person name="Ketchum K.A."/>
            <person name="McDonald L."/>
            <person name="Utterback T.R."/>
            <person name="Malek J.A."/>
            <person name="Linher K.D."/>
            <person name="Garrett M.M."/>
            <person name="Stewart A.M."/>
            <person name="Cotton M.D."/>
            <person name="Pratt M.S."/>
            <person name="Phillips C.A."/>
            <person name="Richardson D."/>
            <person name="Heidelberg J."/>
            <person name="Sutton G.G."/>
            <person name="Fleischmann R.D."/>
            <person name="White O."/>
            <person name="Salzberg S.L."/>
            <person name="Smith H.O."/>
            <person name="Venter J.C."/>
            <person name="Fraser C.M."/>
        </authorList>
    </citation>
    <scope>NUCLEOTIDE SEQUENCE [LARGE SCALE GENOMIC DNA]</scope>
    <source>
        <strain evidence="5">ATCC 43589 / DSM 3109 / JCM 10099 / NBRC 100826 / MSB8</strain>
    </source>
</reference>
<comment type="similarity">
    <text evidence="1">Belongs to the bacterial secretin family.</text>
</comment>
<dbReference type="PIR" id="B72420">
    <property type="entry name" value="B72420"/>
</dbReference>
<evidence type="ECO:0000313" key="4">
    <source>
        <dbReference type="EMBL" id="AAD35182.1"/>
    </source>
</evidence>
<dbReference type="PATRIC" id="fig|243274.18.peg.838"/>
<evidence type="ECO:0000313" key="5">
    <source>
        <dbReference type="Proteomes" id="UP000008183"/>
    </source>
</evidence>
<dbReference type="PANTHER" id="PTHR30604">
    <property type="entry name" value="PROTEIN TRANSPORT PROTEIN HOFQ"/>
    <property type="match status" value="1"/>
</dbReference>
<dbReference type="InterPro" id="IPR004846">
    <property type="entry name" value="T2SS/T3SS_dom"/>
</dbReference>
<dbReference type="Proteomes" id="UP000008183">
    <property type="component" value="Chromosome"/>
</dbReference>
<proteinExistence type="inferred from homology"/>
<dbReference type="Pfam" id="PF00263">
    <property type="entry name" value="Secretin"/>
    <property type="match status" value="1"/>
</dbReference>
<evidence type="ECO:0000259" key="3">
    <source>
        <dbReference type="Pfam" id="PF00263"/>
    </source>
</evidence>
<dbReference type="KEGG" id="tmi:THEMA_04365"/>
<dbReference type="PANTHER" id="PTHR30604:SF1">
    <property type="entry name" value="DNA UTILIZATION PROTEIN HOFQ"/>
    <property type="match status" value="1"/>
</dbReference>
<keyword evidence="2" id="KW-0175">Coiled coil</keyword>
<keyword evidence="5" id="KW-1185">Reference proteome</keyword>
<dbReference type="GO" id="GO:0009306">
    <property type="term" value="P:protein secretion"/>
    <property type="evidence" value="ECO:0007669"/>
    <property type="project" value="InterPro"/>
</dbReference>
<dbReference type="PaxDb" id="243274-THEMA_04365"/>
<accession>Q9WXU3</accession>
<dbReference type="OrthoDB" id="9779724at2"/>
<dbReference type="Gene3D" id="3.55.50.30">
    <property type="match status" value="1"/>
</dbReference>
<name>Q9WXU3_THEMA</name>
<dbReference type="EMBL" id="AE000512">
    <property type="protein sequence ID" value="AAD35182.1"/>
    <property type="molecule type" value="Genomic_DNA"/>
</dbReference>
<feature type="domain" description="Type II/III secretion system secretin-like" evidence="3">
    <location>
        <begin position="1131"/>
        <end position="1284"/>
    </location>
</feature>
<protein>
    <submittedName>
        <fullName evidence="4">ComE protein, putative</fullName>
    </submittedName>
</protein>